<comment type="cofactor">
    <cofactor evidence="1">
        <name>pyridoxal 5'-phosphate</name>
        <dbReference type="ChEBI" id="CHEBI:597326"/>
    </cofactor>
</comment>
<evidence type="ECO:0000259" key="13">
    <source>
        <dbReference type="Pfam" id="PF14821"/>
    </source>
</evidence>
<evidence type="ECO:0000256" key="8">
    <source>
        <dbReference type="ARBA" id="ARBA00022898"/>
    </source>
</evidence>
<comment type="caution">
    <text evidence="14">The sequence shown here is derived from an EMBL/GenBank/DDBJ whole genome shotgun (WGS) entry which is preliminary data.</text>
</comment>
<evidence type="ECO:0000256" key="9">
    <source>
        <dbReference type="ARBA" id="ARBA00023239"/>
    </source>
</evidence>
<comment type="similarity">
    <text evidence="3">Belongs to the threonine synthase family.</text>
</comment>
<evidence type="ECO:0000256" key="3">
    <source>
        <dbReference type="ARBA" id="ARBA00005517"/>
    </source>
</evidence>
<sequence>MKYVSTRGQAPVLGFEEVLLAGLARDGGLYVPESWPQFSADEIRAMRGLPYSEIAVRVMLPFLGGAIAEDDFRAIVTDAYASFDHAAVTPLVQIDERTWVMELFHGPTLAFKDVALQLLGRLFDHVLAKRGERVTIVGATSGDTGSAAIEACRDRQNVDIFILHPKGRTSEVQRRQMTSVLSDNVHNIALHGTFDDCQDLVKAMFNDMAFRDKMGLSAVNSINWARIMAQIVYYFVAAVALGAPDRKVAFTVPTGNFGNVYAAYGARAMGLPVERLVVGSNTNDILARFFDSGTMSAAPVVPTLSPSMDIQISSNFERLLFDLLGRDGTAVQAAMDRFRAEGKFEVTPDQLVEAHGVFTADRADDKLTSYIIRRVWNQTGGYQIDPHTAVGVHSAWVAPVDEAIPLVVMATAHPAKFPDAVEKATGHRPALPPRLSDLYEREERLSELPNDLAAVQEFVVARARATKEAA</sequence>
<evidence type="ECO:0000259" key="12">
    <source>
        <dbReference type="Pfam" id="PF00291"/>
    </source>
</evidence>
<dbReference type="GO" id="GO:0004795">
    <property type="term" value="F:threonine synthase activity"/>
    <property type="evidence" value="ECO:0007669"/>
    <property type="project" value="UniProtKB-EC"/>
</dbReference>
<dbReference type="InterPro" id="IPR001926">
    <property type="entry name" value="TrpB-like_PALP"/>
</dbReference>
<dbReference type="InterPro" id="IPR037158">
    <property type="entry name" value="Thr_synth_N_sf"/>
</dbReference>
<evidence type="ECO:0000256" key="5">
    <source>
        <dbReference type="ARBA" id="ARBA00018679"/>
    </source>
</evidence>
<dbReference type="Proteomes" id="UP001227317">
    <property type="component" value="Unassembled WGS sequence"/>
</dbReference>
<keyword evidence="6" id="KW-0028">Amino-acid biosynthesis</keyword>
<dbReference type="Pfam" id="PF14821">
    <property type="entry name" value="Thr_synth_N"/>
    <property type="match status" value="1"/>
</dbReference>
<evidence type="ECO:0000256" key="2">
    <source>
        <dbReference type="ARBA" id="ARBA00004979"/>
    </source>
</evidence>
<evidence type="ECO:0000313" key="15">
    <source>
        <dbReference type="Proteomes" id="UP001227317"/>
    </source>
</evidence>
<evidence type="ECO:0000256" key="10">
    <source>
        <dbReference type="ARBA" id="ARBA00049144"/>
    </source>
</evidence>
<dbReference type="PANTHER" id="PTHR42690">
    <property type="entry name" value="THREONINE SYNTHASE FAMILY MEMBER"/>
    <property type="match status" value="1"/>
</dbReference>
<evidence type="ECO:0000313" key="14">
    <source>
        <dbReference type="EMBL" id="MDQ2102331.1"/>
    </source>
</evidence>
<evidence type="ECO:0000256" key="6">
    <source>
        <dbReference type="ARBA" id="ARBA00022605"/>
    </source>
</evidence>
<comment type="pathway">
    <text evidence="2">Amino-acid biosynthesis; L-threonine biosynthesis; L-threonine from L-aspartate: step 5/5.</text>
</comment>
<gene>
    <name evidence="14" type="primary">thrC</name>
    <name evidence="14" type="ORF">QSG27_06450</name>
</gene>
<dbReference type="NCBIfam" id="TIGR00260">
    <property type="entry name" value="thrC"/>
    <property type="match status" value="1"/>
</dbReference>
<dbReference type="Gene3D" id="3.90.1380.10">
    <property type="entry name" value="Threonine synthase, N-terminal domain"/>
    <property type="match status" value="1"/>
</dbReference>
<comment type="catalytic activity">
    <reaction evidence="10">
        <text>O-phospho-L-homoserine + H2O = L-threonine + phosphate</text>
        <dbReference type="Rhea" id="RHEA:10840"/>
        <dbReference type="ChEBI" id="CHEBI:15377"/>
        <dbReference type="ChEBI" id="CHEBI:43474"/>
        <dbReference type="ChEBI" id="CHEBI:57590"/>
        <dbReference type="ChEBI" id="CHEBI:57926"/>
        <dbReference type="EC" id="4.2.3.1"/>
    </reaction>
</comment>
<organism evidence="14 15">
    <name type="scientific">Azospirillum isscasi</name>
    <dbReference type="NCBI Taxonomy" id="3053926"/>
    <lineage>
        <taxon>Bacteria</taxon>
        <taxon>Pseudomonadati</taxon>
        <taxon>Pseudomonadota</taxon>
        <taxon>Alphaproteobacteria</taxon>
        <taxon>Rhodospirillales</taxon>
        <taxon>Azospirillaceae</taxon>
        <taxon>Azospirillum</taxon>
    </lineage>
</organism>
<feature type="domain" description="Tryptophan synthase beta chain-like PALP" evidence="12">
    <location>
        <begin position="85"/>
        <end position="329"/>
    </location>
</feature>
<dbReference type="SUPFAM" id="SSF53686">
    <property type="entry name" value="Tryptophan synthase beta subunit-like PLP-dependent enzymes"/>
    <property type="match status" value="1"/>
</dbReference>
<name>A0ABU0WDS6_9PROT</name>
<dbReference type="InterPro" id="IPR004450">
    <property type="entry name" value="Thr_synthase-like"/>
</dbReference>
<dbReference type="EC" id="4.2.3.1" evidence="4 11"/>
<dbReference type="Gene3D" id="3.40.50.1100">
    <property type="match status" value="2"/>
</dbReference>
<evidence type="ECO:0000256" key="1">
    <source>
        <dbReference type="ARBA" id="ARBA00001933"/>
    </source>
</evidence>
<evidence type="ECO:0000256" key="11">
    <source>
        <dbReference type="NCBIfam" id="TIGR00260"/>
    </source>
</evidence>
<dbReference type="RefSeq" id="WP_306704362.1">
    <property type="nucleotide sequence ID" value="NZ_JAUJFI010000020.1"/>
</dbReference>
<dbReference type="PANTHER" id="PTHR42690:SF1">
    <property type="entry name" value="THREONINE SYNTHASE-LIKE 2"/>
    <property type="match status" value="1"/>
</dbReference>
<keyword evidence="9 14" id="KW-0456">Lyase</keyword>
<dbReference type="Pfam" id="PF24857">
    <property type="entry name" value="THR4_C"/>
    <property type="match status" value="1"/>
</dbReference>
<dbReference type="Pfam" id="PF00291">
    <property type="entry name" value="PALP"/>
    <property type="match status" value="1"/>
</dbReference>
<dbReference type="InterPro" id="IPR051166">
    <property type="entry name" value="Threonine_Synthase"/>
</dbReference>
<keyword evidence="8" id="KW-0663">Pyridoxal phosphate</keyword>
<reference evidence="14 15" key="1">
    <citation type="submission" date="2023-06" db="EMBL/GenBank/DDBJ databases">
        <title>Azospirillum isscasensis sp.nov, a bacterium isolated from rhizosphere soil of rice.</title>
        <authorList>
            <person name="Wang H."/>
        </authorList>
    </citation>
    <scope>NUCLEOTIDE SEQUENCE [LARGE SCALE GENOMIC DNA]</scope>
    <source>
        <strain evidence="14 15">C340-1</strain>
    </source>
</reference>
<dbReference type="CDD" id="cd01560">
    <property type="entry name" value="Thr-synth_2"/>
    <property type="match status" value="1"/>
</dbReference>
<dbReference type="PROSITE" id="PS00165">
    <property type="entry name" value="DEHYDRATASE_SER_THR"/>
    <property type="match status" value="1"/>
</dbReference>
<evidence type="ECO:0000256" key="7">
    <source>
        <dbReference type="ARBA" id="ARBA00022697"/>
    </source>
</evidence>
<accession>A0ABU0WDS6</accession>
<keyword evidence="15" id="KW-1185">Reference proteome</keyword>
<dbReference type="InterPro" id="IPR029144">
    <property type="entry name" value="Thr_synth_N"/>
</dbReference>
<dbReference type="InterPro" id="IPR036052">
    <property type="entry name" value="TrpB-like_PALP_sf"/>
</dbReference>
<keyword evidence="7" id="KW-0791">Threonine biosynthesis</keyword>
<dbReference type="EMBL" id="JAUJFI010000020">
    <property type="protein sequence ID" value="MDQ2102331.1"/>
    <property type="molecule type" value="Genomic_DNA"/>
</dbReference>
<proteinExistence type="inferred from homology"/>
<dbReference type="InterPro" id="IPR000634">
    <property type="entry name" value="Ser/Thr_deHydtase_PyrdxlP-BS"/>
</dbReference>
<feature type="domain" description="Threonine synthase N-terminal" evidence="13">
    <location>
        <begin position="2"/>
        <end position="80"/>
    </location>
</feature>
<evidence type="ECO:0000256" key="4">
    <source>
        <dbReference type="ARBA" id="ARBA00013028"/>
    </source>
</evidence>
<protein>
    <recommendedName>
        <fullName evidence="5 11">Threonine synthase</fullName>
        <ecNumber evidence="4 11">4.2.3.1</ecNumber>
    </recommendedName>
</protein>